<feature type="compositionally biased region" description="Low complexity" evidence="1">
    <location>
        <begin position="165"/>
        <end position="178"/>
    </location>
</feature>
<evidence type="ECO:0000313" key="2">
    <source>
        <dbReference type="EMBL" id="EPS61641.1"/>
    </source>
</evidence>
<comment type="caution">
    <text evidence="2">The sequence shown here is derived from an EMBL/GenBank/DDBJ whole genome shotgun (WGS) entry which is preliminary data.</text>
</comment>
<organism evidence="2 3">
    <name type="scientific">Genlisea aurea</name>
    <dbReference type="NCBI Taxonomy" id="192259"/>
    <lineage>
        <taxon>Eukaryota</taxon>
        <taxon>Viridiplantae</taxon>
        <taxon>Streptophyta</taxon>
        <taxon>Embryophyta</taxon>
        <taxon>Tracheophyta</taxon>
        <taxon>Spermatophyta</taxon>
        <taxon>Magnoliopsida</taxon>
        <taxon>eudicotyledons</taxon>
        <taxon>Gunneridae</taxon>
        <taxon>Pentapetalae</taxon>
        <taxon>asterids</taxon>
        <taxon>lamiids</taxon>
        <taxon>Lamiales</taxon>
        <taxon>Lentibulariaceae</taxon>
        <taxon>Genlisea</taxon>
    </lineage>
</organism>
<protein>
    <submittedName>
        <fullName evidence="2">Uncharacterized protein</fullName>
    </submittedName>
</protein>
<sequence>MRRLGFRADDRREDITNENLVTSEPYGWVMYLLLPSLLGAERDRHEALRELAEATGRQTAALSEQRREVSVAFVSSEVSSALVGAEVADSLDVQAAQIRQVFDISVDDPRWDRVKPLEWDGNFRSRPADPEISPDDPFYDLRQRLVEEAISVVQRRSTSLQHIVDAPPAADSGSSSFSRADRPSY</sequence>
<accession>S8CB81</accession>
<dbReference type="EMBL" id="AUSU01006689">
    <property type="protein sequence ID" value="EPS61641.1"/>
    <property type="molecule type" value="Genomic_DNA"/>
</dbReference>
<reference evidence="2 3" key="1">
    <citation type="journal article" date="2013" name="BMC Genomics">
        <title>The miniature genome of a carnivorous plant Genlisea aurea contains a low number of genes and short non-coding sequences.</title>
        <authorList>
            <person name="Leushkin E.V."/>
            <person name="Sutormin R.A."/>
            <person name="Nabieva E.R."/>
            <person name="Penin A.A."/>
            <person name="Kondrashov A.S."/>
            <person name="Logacheva M.D."/>
        </authorList>
    </citation>
    <scope>NUCLEOTIDE SEQUENCE [LARGE SCALE GENOMIC DNA]</scope>
</reference>
<proteinExistence type="predicted"/>
<dbReference type="AlphaFoldDB" id="S8CB81"/>
<evidence type="ECO:0000256" key="1">
    <source>
        <dbReference type="SAM" id="MobiDB-lite"/>
    </source>
</evidence>
<feature type="region of interest" description="Disordered" evidence="1">
    <location>
        <begin position="163"/>
        <end position="185"/>
    </location>
</feature>
<evidence type="ECO:0000313" key="3">
    <source>
        <dbReference type="Proteomes" id="UP000015453"/>
    </source>
</evidence>
<dbReference type="Proteomes" id="UP000015453">
    <property type="component" value="Unassembled WGS sequence"/>
</dbReference>
<keyword evidence="3" id="KW-1185">Reference proteome</keyword>
<gene>
    <name evidence="2" type="ORF">M569_13155</name>
</gene>
<name>S8CB81_9LAMI</name>